<dbReference type="Gene3D" id="1.10.287.470">
    <property type="entry name" value="Helix hairpin bin"/>
    <property type="match status" value="1"/>
</dbReference>
<dbReference type="Pfam" id="PF25967">
    <property type="entry name" value="RND-MFP_C"/>
    <property type="match status" value="1"/>
</dbReference>
<dbReference type="PANTHER" id="PTHR32347">
    <property type="entry name" value="EFFLUX SYSTEM COMPONENT YKNX-RELATED"/>
    <property type="match status" value="1"/>
</dbReference>
<dbReference type="RefSeq" id="WP_309202478.1">
    <property type="nucleotide sequence ID" value="NZ_CP133548.1"/>
</dbReference>
<evidence type="ECO:0000256" key="3">
    <source>
        <dbReference type="ARBA" id="ARBA00023054"/>
    </source>
</evidence>
<evidence type="ECO:0000256" key="5">
    <source>
        <dbReference type="SAM" id="Phobius"/>
    </source>
</evidence>
<feature type="coiled-coil region" evidence="4">
    <location>
        <begin position="140"/>
        <end position="167"/>
    </location>
</feature>
<dbReference type="AlphaFoldDB" id="A0AA51X6I7"/>
<dbReference type="GO" id="GO:0022857">
    <property type="term" value="F:transmembrane transporter activity"/>
    <property type="evidence" value="ECO:0007669"/>
    <property type="project" value="InterPro"/>
</dbReference>
<comment type="subcellular location">
    <subcellularLocation>
        <location evidence="1">Cell envelope</location>
    </subcellularLocation>
</comment>
<proteinExistence type="inferred from homology"/>
<feature type="transmembrane region" description="Helical" evidence="5">
    <location>
        <begin position="12"/>
        <end position="34"/>
    </location>
</feature>
<keyword evidence="3 4" id="KW-0175">Coiled coil</keyword>
<dbReference type="Gene3D" id="2.40.420.20">
    <property type="match status" value="1"/>
</dbReference>
<dbReference type="NCBIfam" id="TIGR01730">
    <property type="entry name" value="RND_mfp"/>
    <property type="match status" value="1"/>
</dbReference>
<dbReference type="Proteomes" id="UP001239782">
    <property type="component" value="Chromosome"/>
</dbReference>
<name>A0AA51X6I7_9GAMM</name>
<evidence type="ECO:0000256" key="2">
    <source>
        <dbReference type="ARBA" id="ARBA00009477"/>
    </source>
</evidence>
<dbReference type="SUPFAM" id="SSF111369">
    <property type="entry name" value="HlyD-like secretion proteins"/>
    <property type="match status" value="1"/>
</dbReference>
<dbReference type="GO" id="GO:0030313">
    <property type="term" value="C:cell envelope"/>
    <property type="evidence" value="ECO:0007669"/>
    <property type="project" value="UniProtKB-SubCell"/>
</dbReference>
<dbReference type="Gene3D" id="2.40.50.100">
    <property type="match status" value="1"/>
</dbReference>
<keyword evidence="5" id="KW-1133">Transmembrane helix</keyword>
<sequence length="419" mass="47121">MDRKIERTKKNILLRKPSIIIASALAIVLIYISVDAFSSSRSQQVDKRSILINQVQQGAFVDSINVRGLITPKTTVYLDAVSGGRVEEIYIEHGAIVKEGQPLLKLSNSALQLDVISREAQISEQLNFLRNTQMTAETNRLALKRELLDNDKEIAQLKRELKASNELFKRNLIAKDDVEKLEIDLNYYIERKKINIQRQEQEEKIREVQIKQLEESAITLQSNLKFARKNLENLLVTAPVDGYLSDLDVDLGESKSAGERLGQIDIPNEYKVLASIDEFYLNLLSIDMPVSIELNGEKIEAKINKIDSRVNSGRFTIEVYIPQAAVNNTALKRGQSVDLDVFLSAGTENALLVKRGAFVNETGGNWIFVVKGNTATKRAIKLGRKNQDYYMVEDGLSDGDQIITSSYDLFSNAESLILK</sequence>
<keyword evidence="8" id="KW-1185">Reference proteome</keyword>
<dbReference type="KEGG" id="plei:Q9312_00055"/>
<protein>
    <submittedName>
        <fullName evidence="7">Efflux RND transporter periplasmic adaptor subunit</fullName>
    </submittedName>
</protein>
<dbReference type="InterPro" id="IPR050465">
    <property type="entry name" value="UPF0194_transport"/>
</dbReference>
<evidence type="ECO:0000256" key="4">
    <source>
        <dbReference type="SAM" id="Coils"/>
    </source>
</evidence>
<evidence type="ECO:0000256" key="1">
    <source>
        <dbReference type="ARBA" id="ARBA00004196"/>
    </source>
</evidence>
<feature type="coiled-coil region" evidence="4">
    <location>
        <begin position="191"/>
        <end position="230"/>
    </location>
</feature>
<evidence type="ECO:0000259" key="6">
    <source>
        <dbReference type="Pfam" id="PF25967"/>
    </source>
</evidence>
<evidence type="ECO:0000313" key="8">
    <source>
        <dbReference type="Proteomes" id="UP001239782"/>
    </source>
</evidence>
<gene>
    <name evidence="7" type="ORF">Q9312_00055</name>
</gene>
<dbReference type="InterPro" id="IPR058627">
    <property type="entry name" value="MdtA-like_C"/>
</dbReference>
<reference evidence="7 8" key="1">
    <citation type="submission" date="2023-08" db="EMBL/GenBank/DDBJ databases">
        <title>Pleionea litopenaei sp. nov., isolated from stomach of juvenile Litopenaeus vannamei.</title>
        <authorList>
            <person name="Rho A.M."/>
            <person name="Hwang C.Y."/>
        </authorList>
    </citation>
    <scope>NUCLEOTIDE SEQUENCE [LARGE SCALE GENOMIC DNA]</scope>
    <source>
        <strain evidence="7 8">HL-JVS1</strain>
    </source>
</reference>
<dbReference type="GO" id="GO:0016020">
    <property type="term" value="C:membrane"/>
    <property type="evidence" value="ECO:0007669"/>
    <property type="project" value="InterPro"/>
</dbReference>
<comment type="similarity">
    <text evidence="2">Belongs to the membrane fusion protein (MFP) (TC 8.A.1) family.</text>
</comment>
<dbReference type="EMBL" id="CP133548">
    <property type="protein sequence ID" value="WMS87337.1"/>
    <property type="molecule type" value="Genomic_DNA"/>
</dbReference>
<keyword evidence="5" id="KW-0472">Membrane</keyword>
<dbReference type="Gene3D" id="2.40.30.170">
    <property type="match status" value="1"/>
</dbReference>
<keyword evidence="5" id="KW-0812">Transmembrane</keyword>
<accession>A0AA51X6I7</accession>
<organism evidence="7 8">
    <name type="scientific">Pleionea litopenaei</name>
    <dbReference type="NCBI Taxonomy" id="3070815"/>
    <lineage>
        <taxon>Bacteria</taxon>
        <taxon>Pseudomonadati</taxon>
        <taxon>Pseudomonadota</taxon>
        <taxon>Gammaproteobacteria</taxon>
        <taxon>Oceanospirillales</taxon>
        <taxon>Pleioneaceae</taxon>
        <taxon>Pleionea</taxon>
    </lineage>
</organism>
<feature type="domain" description="Multidrug resistance protein MdtA-like C-terminal permuted SH3" evidence="6">
    <location>
        <begin position="349"/>
        <end position="407"/>
    </location>
</feature>
<evidence type="ECO:0000313" key="7">
    <source>
        <dbReference type="EMBL" id="WMS87337.1"/>
    </source>
</evidence>
<dbReference type="InterPro" id="IPR006143">
    <property type="entry name" value="RND_pump_MFP"/>
</dbReference>
<dbReference type="PANTHER" id="PTHR32347:SF23">
    <property type="entry name" value="BLL5650 PROTEIN"/>
    <property type="match status" value="1"/>
</dbReference>